<keyword evidence="11" id="KW-1133">Transmembrane helix</keyword>
<evidence type="ECO:0000256" key="9">
    <source>
        <dbReference type="ARBA" id="ARBA00022723"/>
    </source>
</evidence>
<comment type="catalytic activity">
    <reaction evidence="20">
        <text>3-O-[beta-D-Xyl-(1-&gt;4)-Rib-ol-P-Rib-ol-P-3-beta-D-GalNAc-(1-&gt;3)-beta-D-GlcNAc-(1-&gt;4)-(O-6-P-alpha-D-Man)]-Thr-[protein] + UDP-alpha-D-glucuronate = 3-O-[beta-D-GlcA-(1-&gt;3)-beta-D-Xyl-(1-&gt;4)-Rib-ol-P-Rib-ol-P-3-beta-D-GalNAc-(1-&gt;3)-beta-D-GlcNAc-(1-&gt;4)-(O-6-P-alpha-D-Man)]-Thr-[protein] + UDP + H(+)</text>
        <dbReference type="Rhea" id="RHEA:46860"/>
        <dbReference type="Rhea" id="RHEA-COMP:15023"/>
        <dbReference type="Rhea" id="RHEA-COMP:17482"/>
        <dbReference type="ChEBI" id="CHEBI:15378"/>
        <dbReference type="ChEBI" id="CHEBI:58052"/>
        <dbReference type="ChEBI" id="CHEBI:58223"/>
        <dbReference type="ChEBI" id="CHEBI:142405"/>
        <dbReference type="ChEBI" id="CHEBI:177336"/>
    </reaction>
</comment>
<dbReference type="AlphaFoldDB" id="A0A6A7G5F3"/>
<evidence type="ECO:0000256" key="19">
    <source>
        <dbReference type="ARBA" id="ARBA00033291"/>
    </source>
</evidence>
<keyword evidence="10" id="KW-0735">Signal-anchor</keyword>
<name>A0A6A7G5F3_9CRUS</name>
<dbReference type="UniPathway" id="UPA00378"/>
<dbReference type="PANTHER" id="PTHR46420:SF1">
    <property type="entry name" value="BETA-1,4-GLUCURONYLTRANSFERASE 1"/>
    <property type="match status" value="1"/>
</dbReference>
<protein>
    <recommendedName>
        <fullName evidence="5">Beta-1,4-glucuronyltransferase 1</fullName>
    </recommendedName>
    <alternativeName>
        <fullName evidence="16">I-beta-1,3-N-acetylglucosaminyltransferase</fullName>
    </alternativeName>
    <alternativeName>
        <fullName evidence="19">N-acetyllactosaminide beta-1,3-N-acetylglucosaminyltransferase</fullName>
    </alternativeName>
    <alternativeName>
        <fullName evidence="17">Poly-N-acetyllactosamine extension enzyme</fullName>
    </alternativeName>
    <alternativeName>
        <fullName evidence="18">UDP-GlcNAc:betaGal beta-1,3-N-acetylglucosaminyltransferase 1</fullName>
    </alternativeName>
</protein>
<keyword evidence="9" id="KW-0479">Metal-binding</keyword>
<proteinExistence type="evidence at transcript level"/>
<dbReference type="GO" id="GO:0046872">
    <property type="term" value="F:metal ion binding"/>
    <property type="evidence" value="ECO:0007669"/>
    <property type="project" value="UniProtKB-KW"/>
</dbReference>
<keyword evidence="7 21" id="KW-0808">Transferase</keyword>
<dbReference type="GO" id="GO:0015020">
    <property type="term" value="F:glucuronosyltransferase activity"/>
    <property type="evidence" value="ECO:0007669"/>
    <property type="project" value="InterPro"/>
</dbReference>
<keyword evidence="6" id="KW-0328">Glycosyltransferase</keyword>
<evidence type="ECO:0000313" key="21">
    <source>
        <dbReference type="EMBL" id="LAC26308.1"/>
    </source>
</evidence>
<evidence type="ECO:0000256" key="11">
    <source>
        <dbReference type="ARBA" id="ARBA00022989"/>
    </source>
</evidence>
<sequence>MLLACRVWALSAAGIVTLTLGNIFLTMQVLNGKEELLACGGFSSPKAWTAAMQEGNLTNYLAILREANIVTDDMLCNNKVVCKGVSTRNSTSSSSDTEYMKKSSQAAFMIDDQLGRWDNHRLYKTYDHVYTGPNYRTLSSSAVVCLATQTSVDRLYWLIQAARHWSEPVSIAVFTPDIEYGIARIYFQYLMACFPLIGDRVTVHFTYPKEHPPLQLQLNIQDLLKLCDKPVTVLRELLHHRDYKMMAWRERMAYPQNVLRNVARKNCNTEWVFLIDVDIVAIPNFSRQLNDFLRTSTARGCAKCAFVIPTYEVDEKAQMPRNVTALLQLVRSNKARPFHQKVFVHNQYATNFSLWQSQHNRSATDTVTVSHKVTNFEFFYEPFYVSRDSAPPHDERFVGYGFTRNTQVYEMFVSGYEFFVLSPLFTLHWGMQVKKSRPQWRETQNNKNRKRFEGFKKEILGRYQKDPLGMMKPKRKIIKKSWKNKS</sequence>
<evidence type="ECO:0000256" key="5">
    <source>
        <dbReference type="ARBA" id="ARBA00017962"/>
    </source>
</evidence>
<evidence type="ECO:0000256" key="3">
    <source>
        <dbReference type="ARBA" id="ARBA00004922"/>
    </source>
</evidence>
<keyword evidence="12" id="KW-0333">Golgi apparatus</keyword>
<evidence type="ECO:0000256" key="17">
    <source>
        <dbReference type="ARBA" id="ARBA00032175"/>
    </source>
</evidence>
<dbReference type="Pfam" id="PF13896">
    <property type="entry name" value="Glyco_transf_49"/>
    <property type="match status" value="1"/>
</dbReference>
<dbReference type="EMBL" id="IACT01007189">
    <property type="protein sequence ID" value="LAC26308.1"/>
    <property type="molecule type" value="mRNA"/>
</dbReference>
<organism evidence="21">
    <name type="scientific">Hirondellea gigas</name>
    <dbReference type="NCBI Taxonomy" id="1518452"/>
    <lineage>
        <taxon>Eukaryota</taxon>
        <taxon>Metazoa</taxon>
        <taxon>Ecdysozoa</taxon>
        <taxon>Arthropoda</taxon>
        <taxon>Crustacea</taxon>
        <taxon>Multicrustacea</taxon>
        <taxon>Malacostraca</taxon>
        <taxon>Eumalacostraca</taxon>
        <taxon>Peracarida</taxon>
        <taxon>Amphipoda</taxon>
        <taxon>Amphilochidea</taxon>
        <taxon>Lysianassida</taxon>
        <taxon>Lysianassidira</taxon>
        <taxon>Lysianassoidea</taxon>
        <taxon>Lysianassidae</taxon>
        <taxon>Hirondellea</taxon>
    </lineage>
</organism>
<keyword evidence="15" id="KW-0464">Manganese</keyword>
<comment type="subcellular location">
    <subcellularLocation>
        <location evidence="2">Golgi apparatus membrane</location>
        <topology evidence="2">Single-pass type II membrane protein</topology>
    </subcellularLocation>
</comment>
<evidence type="ECO:0000256" key="16">
    <source>
        <dbReference type="ARBA" id="ARBA00030723"/>
    </source>
</evidence>
<comment type="similarity">
    <text evidence="4">Belongs to the glycosyltransferase 49 family.</text>
</comment>
<evidence type="ECO:0000256" key="14">
    <source>
        <dbReference type="ARBA" id="ARBA00023180"/>
    </source>
</evidence>
<evidence type="ECO:0000256" key="20">
    <source>
        <dbReference type="ARBA" id="ARBA00047852"/>
    </source>
</evidence>
<keyword evidence="14" id="KW-0325">Glycoprotein</keyword>
<evidence type="ECO:0000256" key="4">
    <source>
        <dbReference type="ARBA" id="ARBA00008539"/>
    </source>
</evidence>
<reference evidence="21" key="1">
    <citation type="submission" date="2017-11" db="EMBL/GenBank/DDBJ databases">
        <title>The sensing device of the deep-sea amphipod.</title>
        <authorList>
            <person name="Kobayashi H."/>
            <person name="Nagahama T."/>
            <person name="Arai W."/>
            <person name="Sasagawa Y."/>
            <person name="Umeda M."/>
            <person name="Hayashi T."/>
            <person name="Nikaido I."/>
            <person name="Watanabe H."/>
            <person name="Oguri K."/>
            <person name="Kitazato H."/>
            <person name="Fujioka K."/>
            <person name="Kido Y."/>
            <person name="Takami H."/>
        </authorList>
    </citation>
    <scope>NUCLEOTIDE SEQUENCE</scope>
    <source>
        <tissue evidence="21">Whole body</tissue>
    </source>
</reference>
<evidence type="ECO:0000256" key="1">
    <source>
        <dbReference type="ARBA" id="ARBA00001936"/>
    </source>
</evidence>
<keyword evidence="13" id="KW-0472">Membrane</keyword>
<evidence type="ECO:0000256" key="8">
    <source>
        <dbReference type="ARBA" id="ARBA00022692"/>
    </source>
</evidence>
<evidence type="ECO:0000256" key="7">
    <source>
        <dbReference type="ARBA" id="ARBA00022679"/>
    </source>
</evidence>
<dbReference type="PANTHER" id="PTHR46420">
    <property type="entry name" value="BETA-1,4-GLUCURONYLTRANSFERASE 1"/>
    <property type="match status" value="1"/>
</dbReference>
<dbReference type="GO" id="GO:0000139">
    <property type="term" value="C:Golgi membrane"/>
    <property type="evidence" value="ECO:0007669"/>
    <property type="project" value="UniProtKB-SubCell"/>
</dbReference>
<comment type="cofactor">
    <cofactor evidence="1">
        <name>Mn(2+)</name>
        <dbReference type="ChEBI" id="CHEBI:29035"/>
    </cofactor>
</comment>
<evidence type="ECO:0000256" key="2">
    <source>
        <dbReference type="ARBA" id="ARBA00004323"/>
    </source>
</evidence>
<evidence type="ECO:0000256" key="10">
    <source>
        <dbReference type="ARBA" id="ARBA00022968"/>
    </source>
</evidence>
<evidence type="ECO:0000256" key="18">
    <source>
        <dbReference type="ARBA" id="ARBA00032181"/>
    </source>
</evidence>
<accession>A0A6A7G5F3</accession>
<comment type="pathway">
    <text evidence="3">Protein modification; protein glycosylation.</text>
</comment>
<evidence type="ECO:0000256" key="13">
    <source>
        <dbReference type="ARBA" id="ARBA00023136"/>
    </source>
</evidence>
<evidence type="ECO:0000256" key="6">
    <source>
        <dbReference type="ARBA" id="ARBA00022676"/>
    </source>
</evidence>
<dbReference type="GO" id="GO:0035269">
    <property type="term" value="P:protein O-linked glycosylation via mannose"/>
    <property type="evidence" value="ECO:0007669"/>
    <property type="project" value="TreeGrafter"/>
</dbReference>
<keyword evidence="8" id="KW-0812">Transmembrane</keyword>
<evidence type="ECO:0000256" key="15">
    <source>
        <dbReference type="ARBA" id="ARBA00023211"/>
    </source>
</evidence>
<dbReference type="InterPro" id="IPR043189">
    <property type="entry name" value="B4GAT1"/>
</dbReference>
<evidence type="ECO:0000256" key="12">
    <source>
        <dbReference type="ARBA" id="ARBA00023034"/>
    </source>
</evidence>